<accession>A0A6J5MT17</accession>
<sequence length="123" mass="13969">MDIRPTQRVIIGGYNNKPATQVDDLCWELENLCTLLDLRFTNLGDVEIQTANNCIFNADAIDKFKCETQSFTDHVLLVGSESDSGNYNAQRFMKNLRNAIRLLQSNETITVACNEHNCDYCTQ</sequence>
<evidence type="ECO:0000313" key="1">
    <source>
        <dbReference type="EMBL" id="CAB4149131.1"/>
    </source>
</evidence>
<dbReference type="EMBL" id="LR796498">
    <property type="protein sequence ID" value="CAB4149131.1"/>
    <property type="molecule type" value="Genomic_DNA"/>
</dbReference>
<name>A0A6J5MT17_9CAUD</name>
<protein>
    <submittedName>
        <fullName evidence="1">Uncharacterized protein</fullName>
    </submittedName>
</protein>
<organism evidence="1">
    <name type="scientific">uncultured Caudovirales phage</name>
    <dbReference type="NCBI Taxonomy" id="2100421"/>
    <lineage>
        <taxon>Viruses</taxon>
        <taxon>Duplodnaviria</taxon>
        <taxon>Heunggongvirae</taxon>
        <taxon>Uroviricota</taxon>
        <taxon>Caudoviricetes</taxon>
        <taxon>Peduoviridae</taxon>
        <taxon>Maltschvirus</taxon>
        <taxon>Maltschvirus maltsch</taxon>
    </lineage>
</organism>
<proteinExistence type="predicted"/>
<reference evidence="1" key="1">
    <citation type="submission" date="2020-04" db="EMBL/GenBank/DDBJ databases">
        <authorList>
            <person name="Chiriac C."/>
            <person name="Salcher M."/>
            <person name="Ghai R."/>
            <person name="Kavagutti S V."/>
        </authorList>
    </citation>
    <scope>NUCLEOTIDE SEQUENCE</scope>
</reference>
<gene>
    <name evidence="1" type="ORF">UFOVP526_47</name>
</gene>